<dbReference type="Proteomes" id="UP000093861">
    <property type="component" value="Unassembled WGS sequence"/>
</dbReference>
<dbReference type="CDD" id="cd00567">
    <property type="entry name" value="ACAD"/>
    <property type="match status" value="1"/>
</dbReference>
<evidence type="ECO:0000313" key="11">
    <source>
        <dbReference type="Proteomes" id="UP000093861"/>
    </source>
</evidence>
<dbReference type="InterPro" id="IPR009075">
    <property type="entry name" value="AcylCo_DH/oxidase_C"/>
</dbReference>
<evidence type="ECO:0000256" key="3">
    <source>
        <dbReference type="ARBA" id="ARBA00022630"/>
    </source>
</evidence>
<dbReference type="Gene3D" id="1.10.540.10">
    <property type="entry name" value="Acyl-CoA dehydrogenase/oxidase, N-terminal domain"/>
    <property type="match status" value="1"/>
</dbReference>
<protein>
    <submittedName>
        <fullName evidence="10">Acyl-CoA dehydrogenase</fullName>
    </submittedName>
</protein>
<comment type="similarity">
    <text evidence="2 6">Belongs to the acyl-CoA dehydrogenase family.</text>
</comment>
<feature type="domain" description="Acyl-CoA oxidase/dehydrogenase middle" evidence="8">
    <location>
        <begin position="129"/>
        <end position="200"/>
    </location>
</feature>
<accession>A0A1A2SLC1</accession>
<dbReference type="SUPFAM" id="SSF47203">
    <property type="entry name" value="Acyl-CoA dehydrogenase C-terminal domain-like"/>
    <property type="match status" value="1"/>
</dbReference>
<dbReference type="RefSeq" id="WP_064950450.1">
    <property type="nucleotide sequence ID" value="NZ_LZJS01000031.1"/>
</dbReference>
<dbReference type="InterPro" id="IPR006091">
    <property type="entry name" value="Acyl-CoA_Oxase/DH_mid-dom"/>
</dbReference>
<evidence type="ECO:0000256" key="6">
    <source>
        <dbReference type="RuleBase" id="RU362125"/>
    </source>
</evidence>
<dbReference type="PANTHER" id="PTHR43884">
    <property type="entry name" value="ACYL-COA DEHYDROGENASE"/>
    <property type="match status" value="1"/>
</dbReference>
<organism evidence="10 11">
    <name type="scientific">Mycobacterium colombiense</name>
    <dbReference type="NCBI Taxonomy" id="339268"/>
    <lineage>
        <taxon>Bacteria</taxon>
        <taxon>Bacillati</taxon>
        <taxon>Actinomycetota</taxon>
        <taxon>Actinomycetes</taxon>
        <taxon>Mycobacteriales</taxon>
        <taxon>Mycobacteriaceae</taxon>
        <taxon>Mycobacterium</taxon>
        <taxon>Mycobacterium avium complex (MAC)</taxon>
    </lineage>
</organism>
<dbReference type="Pfam" id="PF02771">
    <property type="entry name" value="Acyl-CoA_dh_N"/>
    <property type="match status" value="1"/>
</dbReference>
<dbReference type="GO" id="GO:0003995">
    <property type="term" value="F:acyl-CoA dehydrogenase activity"/>
    <property type="evidence" value="ECO:0007669"/>
    <property type="project" value="TreeGrafter"/>
</dbReference>
<dbReference type="SUPFAM" id="SSF56645">
    <property type="entry name" value="Acyl-CoA dehydrogenase NM domain-like"/>
    <property type="match status" value="1"/>
</dbReference>
<dbReference type="GO" id="GO:0050660">
    <property type="term" value="F:flavin adenine dinucleotide binding"/>
    <property type="evidence" value="ECO:0007669"/>
    <property type="project" value="InterPro"/>
</dbReference>
<evidence type="ECO:0000259" key="9">
    <source>
        <dbReference type="Pfam" id="PF02771"/>
    </source>
</evidence>
<dbReference type="Gene3D" id="1.20.140.10">
    <property type="entry name" value="Butyryl-CoA Dehydrogenase, subunit A, domain 3"/>
    <property type="match status" value="1"/>
</dbReference>
<dbReference type="Pfam" id="PF00441">
    <property type="entry name" value="Acyl-CoA_dh_1"/>
    <property type="match status" value="1"/>
</dbReference>
<gene>
    <name evidence="10" type="ORF">A5685_19815</name>
</gene>
<dbReference type="AlphaFoldDB" id="A0A1A2SLC1"/>
<evidence type="ECO:0000313" key="10">
    <source>
        <dbReference type="EMBL" id="OBH64979.1"/>
    </source>
</evidence>
<feature type="domain" description="Acyl-CoA dehydrogenase/oxidase N-terminal" evidence="9">
    <location>
        <begin position="11"/>
        <end position="123"/>
    </location>
</feature>
<evidence type="ECO:0000256" key="5">
    <source>
        <dbReference type="ARBA" id="ARBA00023002"/>
    </source>
</evidence>
<evidence type="ECO:0000256" key="2">
    <source>
        <dbReference type="ARBA" id="ARBA00009347"/>
    </source>
</evidence>
<dbReference type="InterPro" id="IPR013786">
    <property type="entry name" value="AcylCoA_DH/ox_N"/>
</dbReference>
<name>A0A1A2SLC1_9MYCO</name>
<proteinExistence type="inferred from homology"/>
<comment type="cofactor">
    <cofactor evidence="1 6">
        <name>FAD</name>
        <dbReference type="ChEBI" id="CHEBI:57692"/>
    </cofactor>
</comment>
<evidence type="ECO:0000259" key="7">
    <source>
        <dbReference type="Pfam" id="PF00441"/>
    </source>
</evidence>
<feature type="domain" description="Acyl-CoA dehydrogenase/oxidase C-terminal" evidence="7">
    <location>
        <begin position="228"/>
        <end position="372"/>
    </location>
</feature>
<dbReference type="InterPro" id="IPR037069">
    <property type="entry name" value="AcylCoA_DH/ox_N_sf"/>
</dbReference>
<dbReference type="Pfam" id="PF02770">
    <property type="entry name" value="Acyl-CoA_dh_M"/>
    <property type="match status" value="1"/>
</dbReference>
<dbReference type="InterPro" id="IPR046373">
    <property type="entry name" value="Acyl-CoA_Oxase/DH_mid-dom_sf"/>
</dbReference>
<dbReference type="InterPro" id="IPR009100">
    <property type="entry name" value="AcylCoA_DH/oxidase_NM_dom_sf"/>
</dbReference>
<dbReference type="InterPro" id="IPR036250">
    <property type="entry name" value="AcylCo_DH-like_C"/>
</dbReference>
<keyword evidence="3 6" id="KW-0285">Flavoprotein</keyword>
<evidence type="ECO:0000259" key="8">
    <source>
        <dbReference type="Pfam" id="PF02770"/>
    </source>
</evidence>
<comment type="caution">
    <text evidence="10">The sequence shown here is derived from an EMBL/GenBank/DDBJ whole genome shotgun (WGS) entry which is preliminary data.</text>
</comment>
<dbReference type="EMBL" id="LZJS01000031">
    <property type="protein sequence ID" value="OBH64979.1"/>
    <property type="molecule type" value="Genomic_DNA"/>
</dbReference>
<reference evidence="10 11" key="1">
    <citation type="submission" date="2016-06" db="EMBL/GenBank/DDBJ databases">
        <authorList>
            <person name="Kjaerup R.B."/>
            <person name="Dalgaard T.S."/>
            <person name="Juul-Madsen H.R."/>
        </authorList>
    </citation>
    <scope>NUCLEOTIDE SEQUENCE [LARGE SCALE GENOMIC DNA]</scope>
    <source>
        <strain evidence="10 11">E2464</strain>
    </source>
</reference>
<dbReference type="PANTHER" id="PTHR43884:SF20">
    <property type="entry name" value="ACYL-COA DEHYDROGENASE FADE28"/>
    <property type="match status" value="1"/>
</dbReference>
<keyword evidence="5 6" id="KW-0560">Oxidoreductase</keyword>
<sequence length="375" mass="40096">MPSNALSFMFSDEQNELRHTVRSFLESKASETEVRRQMESPAGYDPGVWAQLSDQMSLTGLAVPEEFGGQGFSFVELGIVAEEMGRALLPSPYFASVVLSANLILHSGDDAAKKRYLPNIASGGTVATVAVTEDSGRWEVGAIRTRARTTGNGWVLDGTKAYVLDGCSADVLFVAAQTDTGLSLFAVDRFHGVTRRSLSTLDQTRKQARIEFNATPASLVGREGEALPVLMRTLALGCAALAAEQVGGAQRCLELAVDYAKVRRQFGKPIGSFQAIRHKCADVLLDVECARGVAHYAIRAAAQLSGELPAVASLAKACSSDAYARAAAANIQIHGGIGFTWEHPAHLYYKRAKSSGHLLGDPTFHRGLLADEIGI</sequence>
<dbReference type="Gene3D" id="2.40.110.10">
    <property type="entry name" value="Butyryl-CoA Dehydrogenase, subunit A, domain 2"/>
    <property type="match status" value="1"/>
</dbReference>
<evidence type="ECO:0000256" key="1">
    <source>
        <dbReference type="ARBA" id="ARBA00001974"/>
    </source>
</evidence>
<keyword evidence="4 6" id="KW-0274">FAD</keyword>
<evidence type="ECO:0000256" key="4">
    <source>
        <dbReference type="ARBA" id="ARBA00022827"/>
    </source>
</evidence>